<evidence type="ECO:0000313" key="3">
    <source>
        <dbReference type="Proteomes" id="UP000812966"/>
    </source>
</evidence>
<dbReference type="Proteomes" id="UP000812966">
    <property type="component" value="Unassembled WGS sequence"/>
</dbReference>
<dbReference type="AlphaFoldDB" id="A0A8K0JMP0"/>
<name>A0A8K0JMP0_9TREE</name>
<feature type="compositionally biased region" description="Low complexity" evidence="1">
    <location>
        <begin position="292"/>
        <end position="301"/>
    </location>
</feature>
<dbReference type="EMBL" id="JABELV010000038">
    <property type="protein sequence ID" value="KAG7562155.1"/>
    <property type="molecule type" value="Genomic_DNA"/>
</dbReference>
<feature type="compositionally biased region" description="Acidic residues" evidence="1">
    <location>
        <begin position="454"/>
        <end position="468"/>
    </location>
</feature>
<evidence type="ECO:0000313" key="2">
    <source>
        <dbReference type="EMBL" id="KAG7562155.1"/>
    </source>
</evidence>
<evidence type="ECO:0000256" key="1">
    <source>
        <dbReference type="SAM" id="MobiDB-lite"/>
    </source>
</evidence>
<accession>A0A8K0JMP0</accession>
<keyword evidence="3" id="KW-1185">Reference proteome</keyword>
<sequence length="620" mass="68444">MPKDTHRSSMRTSAQKCRTFTSIGAGFKRPPLPGQPLMEKTNIGTSAKIQQTIPAYEDFYHDKPSSTRASKQRKIDDAPFPSQIGSTLDEFRQEEFLIQKVQTRTDHILEAEDPGVVMNDQNEPHEVSDDHHSADLVLQSENHHHATYKSYPPPSPDCSPRAAKFRRICATPEAASDTESFGSDATTLQEAERCDGLPVASAGDGNLKLPACDYYGQDETDFQDLDVHSSGYIPVGMSPDERFGPPWNESSCRSGGSPVFSNDHCRAYWKSAALVEDERETSGDFNGDESISDSSSTTGRSEYSKQKKSASVIDTDQDVDEIEDEDTYQRFSFGVAMDQRGLNKTDSECMQEAIRLSLMEGSEHTLYDGYLEEPAVDVPIGSDDWNQNANAYNEAAGCTGATRTNSLFGIQEIVVPNLSKLSRYDLSTAAYPATSKHSHFLATMESAVVGRESETDEEKEEEEGDGEQGETPASSTRVSIGSDTGLDISPFDHDLIPDFLSRPGHGIDHDMPITDSDLKIIYSTLHVYTPLYKTRDDCGRWIPRQVAEEPIGSLLKDILADVYAIRSKFYEGQRDIEGGKGDALIDALECEIASWTNQRQTAPLDSYDCGSSGSREMEAR</sequence>
<feature type="region of interest" description="Disordered" evidence="1">
    <location>
        <begin position="449"/>
        <end position="482"/>
    </location>
</feature>
<organism evidence="2 3">
    <name type="scientific">Filobasidium floriforme</name>
    <dbReference type="NCBI Taxonomy" id="5210"/>
    <lineage>
        <taxon>Eukaryota</taxon>
        <taxon>Fungi</taxon>
        <taxon>Dikarya</taxon>
        <taxon>Basidiomycota</taxon>
        <taxon>Agaricomycotina</taxon>
        <taxon>Tremellomycetes</taxon>
        <taxon>Filobasidiales</taxon>
        <taxon>Filobasidiaceae</taxon>
        <taxon>Filobasidium</taxon>
    </lineage>
</organism>
<reference evidence="2" key="1">
    <citation type="submission" date="2020-04" db="EMBL/GenBank/DDBJ databases">
        <title>Analysis of mating type loci in Filobasidium floriforme.</title>
        <authorList>
            <person name="Nowrousian M."/>
        </authorList>
    </citation>
    <scope>NUCLEOTIDE SEQUENCE</scope>
    <source>
        <strain evidence="2">CBS 6242</strain>
    </source>
</reference>
<protein>
    <submittedName>
        <fullName evidence="2">Uncharacterized protein</fullName>
    </submittedName>
</protein>
<comment type="caution">
    <text evidence="2">The sequence shown here is derived from an EMBL/GenBank/DDBJ whole genome shotgun (WGS) entry which is preliminary data.</text>
</comment>
<feature type="region of interest" description="Disordered" evidence="1">
    <location>
        <begin position="60"/>
        <end position="84"/>
    </location>
</feature>
<feature type="region of interest" description="Disordered" evidence="1">
    <location>
        <begin position="279"/>
        <end position="320"/>
    </location>
</feature>
<gene>
    <name evidence="2" type="ORF">FFLO_02437</name>
</gene>
<feature type="compositionally biased region" description="Polar residues" evidence="1">
    <location>
        <begin position="471"/>
        <end position="482"/>
    </location>
</feature>
<proteinExistence type="predicted"/>